<proteinExistence type="predicted"/>
<dbReference type="AlphaFoldDB" id="A0A9D1FI27"/>
<evidence type="ECO:0000313" key="1">
    <source>
        <dbReference type="EMBL" id="HIS73585.1"/>
    </source>
</evidence>
<reference evidence="1" key="1">
    <citation type="submission" date="2020-10" db="EMBL/GenBank/DDBJ databases">
        <authorList>
            <person name="Gilroy R."/>
        </authorList>
    </citation>
    <scope>NUCLEOTIDE SEQUENCE</scope>
    <source>
        <strain evidence="1">CHK152-2871</strain>
    </source>
</reference>
<dbReference type="EMBL" id="DVJQ01000010">
    <property type="protein sequence ID" value="HIS73585.1"/>
    <property type="molecule type" value="Genomic_DNA"/>
</dbReference>
<gene>
    <name evidence="1" type="ORF">IAA86_01030</name>
</gene>
<sequence>MVVMRIMEIKFKKATSLIAYCLLGAVTLTCLCGCNQKENFVNTHKMPGHKVLDLLNSTQTQGKSKKEDQGPITRTKSGVYIYKDESVVNTTGYRFQIKDKTNLGPKDVRFDAEHFKTRY</sequence>
<protein>
    <submittedName>
        <fullName evidence="1">Uncharacterized protein</fullName>
    </submittedName>
</protein>
<reference evidence="1" key="2">
    <citation type="journal article" date="2021" name="PeerJ">
        <title>Extensive microbial diversity within the chicken gut microbiome revealed by metagenomics and culture.</title>
        <authorList>
            <person name="Gilroy R."/>
            <person name="Ravi A."/>
            <person name="Getino M."/>
            <person name="Pursley I."/>
            <person name="Horton D.L."/>
            <person name="Alikhan N.F."/>
            <person name="Baker D."/>
            <person name="Gharbi K."/>
            <person name="Hall N."/>
            <person name="Watson M."/>
            <person name="Adriaenssens E.M."/>
            <person name="Foster-Nyarko E."/>
            <person name="Jarju S."/>
            <person name="Secka A."/>
            <person name="Antonio M."/>
            <person name="Oren A."/>
            <person name="Chaudhuri R.R."/>
            <person name="La Ragione R."/>
            <person name="Hildebrand F."/>
            <person name="Pallen M.J."/>
        </authorList>
    </citation>
    <scope>NUCLEOTIDE SEQUENCE</scope>
    <source>
        <strain evidence="1">CHK152-2871</strain>
    </source>
</reference>
<organism evidence="1 2">
    <name type="scientific">Candidatus Galligastranaerophilus intestinavium</name>
    <dbReference type="NCBI Taxonomy" id="2840836"/>
    <lineage>
        <taxon>Bacteria</taxon>
        <taxon>Candidatus Galligastranaerophilus</taxon>
    </lineage>
</organism>
<name>A0A9D1FI27_9BACT</name>
<evidence type="ECO:0000313" key="2">
    <source>
        <dbReference type="Proteomes" id="UP000886865"/>
    </source>
</evidence>
<dbReference type="Proteomes" id="UP000886865">
    <property type="component" value="Unassembled WGS sequence"/>
</dbReference>
<accession>A0A9D1FI27</accession>
<comment type="caution">
    <text evidence="1">The sequence shown here is derived from an EMBL/GenBank/DDBJ whole genome shotgun (WGS) entry which is preliminary data.</text>
</comment>